<dbReference type="GO" id="GO:0006298">
    <property type="term" value="P:mismatch repair"/>
    <property type="evidence" value="ECO:0007669"/>
    <property type="project" value="InterPro"/>
</dbReference>
<dbReference type="PANTHER" id="PTHR11361">
    <property type="entry name" value="DNA MISMATCH REPAIR PROTEIN MUTS FAMILY MEMBER"/>
    <property type="match status" value="1"/>
</dbReference>
<dbReference type="GO" id="GO:0005634">
    <property type="term" value="C:nucleus"/>
    <property type="evidence" value="ECO:0007669"/>
    <property type="project" value="TreeGrafter"/>
</dbReference>
<gene>
    <name evidence="7" type="primary">Acey_s0524.g2921</name>
    <name evidence="7" type="synonym">Acey-him-14</name>
    <name evidence="7" type="ORF">Y032_0524g2921</name>
</gene>
<dbReference type="GO" id="GO:0140664">
    <property type="term" value="F:ATP-dependent DNA damage sensor activity"/>
    <property type="evidence" value="ECO:0007669"/>
    <property type="project" value="InterPro"/>
</dbReference>
<dbReference type="PANTHER" id="PTHR11361:SF21">
    <property type="entry name" value="MUTS PROTEIN HOMOLOG 4"/>
    <property type="match status" value="1"/>
</dbReference>
<dbReference type="SMART" id="SM00534">
    <property type="entry name" value="MUTSac"/>
    <property type="match status" value="1"/>
</dbReference>
<dbReference type="Gene3D" id="3.30.420.110">
    <property type="entry name" value="MutS, connector domain"/>
    <property type="match status" value="1"/>
</dbReference>
<dbReference type="PIRSF" id="PIRSF005813">
    <property type="entry name" value="MSH2"/>
    <property type="match status" value="1"/>
</dbReference>
<dbReference type="GO" id="GO:0007131">
    <property type="term" value="P:reciprocal meiotic recombination"/>
    <property type="evidence" value="ECO:0007669"/>
    <property type="project" value="TreeGrafter"/>
</dbReference>
<dbReference type="Gene3D" id="1.10.1420.10">
    <property type="match status" value="2"/>
</dbReference>
<organism evidence="7 8">
    <name type="scientific">Ancylostoma ceylanicum</name>
    <dbReference type="NCBI Taxonomy" id="53326"/>
    <lineage>
        <taxon>Eukaryota</taxon>
        <taxon>Metazoa</taxon>
        <taxon>Ecdysozoa</taxon>
        <taxon>Nematoda</taxon>
        <taxon>Chromadorea</taxon>
        <taxon>Rhabditida</taxon>
        <taxon>Rhabditina</taxon>
        <taxon>Rhabditomorpha</taxon>
        <taxon>Strongyloidea</taxon>
        <taxon>Ancylostomatidae</taxon>
        <taxon>Ancylostomatinae</taxon>
        <taxon>Ancylostoma</taxon>
    </lineage>
</organism>
<dbReference type="InterPro" id="IPR011184">
    <property type="entry name" value="DNA_mismatch_repair_Msh2"/>
</dbReference>
<accession>A0A016WTQ2</accession>
<comment type="similarity">
    <text evidence="1">Belongs to the DNA mismatch repair MutS family.</text>
</comment>
<comment type="caution">
    <text evidence="7">The sequence shown here is derived from an EMBL/GenBank/DDBJ whole genome shotgun (WGS) entry which is preliminary data.</text>
</comment>
<dbReference type="InterPro" id="IPR045076">
    <property type="entry name" value="MutS"/>
</dbReference>
<dbReference type="Pfam" id="PF00488">
    <property type="entry name" value="MutS_V"/>
    <property type="match status" value="1"/>
</dbReference>
<dbReference type="GO" id="GO:0005524">
    <property type="term" value="F:ATP binding"/>
    <property type="evidence" value="ECO:0007669"/>
    <property type="project" value="UniProtKB-KW"/>
</dbReference>
<evidence type="ECO:0000313" key="7">
    <source>
        <dbReference type="EMBL" id="EYC42617.1"/>
    </source>
</evidence>
<dbReference type="STRING" id="53326.A0A016WTQ2"/>
<keyword evidence="3" id="KW-0067">ATP-binding</keyword>
<dbReference type="InterPro" id="IPR007696">
    <property type="entry name" value="DNA_mismatch_repair_MutS_core"/>
</dbReference>
<evidence type="ECO:0000256" key="1">
    <source>
        <dbReference type="ARBA" id="ARBA00006271"/>
    </source>
</evidence>
<dbReference type="InterPro" id="IPR027417">
    <property type="entry name" value="P-loop_NTPase"/>
</dbReference>
<dbReference type="SUPFAM" id="SSF53150">
    <property type="entry name" value="DNA repair protein MutS, domain II"/>
    <property type="match status" value="1"/>
</dbReference>
<evidence type="ECO:0000256" key="3">
    <source>
        <dbReference type="ARBA" id="ARBA00022840"/>
    </source>
</evidence>
<dbReference type="SUPFAM" id="SSF52540">
    <property type="entry name" value="P-loop containing nucleoside triphosphate hydrolases"/>
    <property type="match status" value="1"/>
</dbReference>
<keyword evidence="8" id="KW-1185">Reference proteome</keyword>
<reference evidence="8" key="1">
    <citation type="journal article" date="2015" name="Nat. Genet.">
        <title>The genome and transcriptome of the zoonotic hookworm Ancylostoma ceylanicum identify infection-specific gene families.</title>
        <authorList>
            <person name="Schwarz E.M."/>
            <person name="Hu Y."/>
            <person name="Antoshechkin I."/>
            <person name="Miller M.M."/>
            <person name="Sternberg P.W."/>
            <person name="Aroian R.V."/>
        </authorList>
    </citation>
    <scope>NUCLEOTIDE SEQUENCE</scope>
    <source>
        <strain evidence="8">HY135</strain>
    </source>
</reference>
<keyword evidence="2" id="KW-0547">Nucleotide-binding</keyword>
<dbReference type="InterPro" id="IPR036678">
    <property type="entry name" value="MutS_con_dom_sf"/>
</dbReference>
<evidence type="ECO:0000256" key="5">
    <source>
        <dbReference type="ARBA" id="ARBA00023254"/>
    </source>
</evidence>
<dbReference type="GO" id="GO:0030983">
    <property type="term" value="F:mismatched DNA binding"/>
    <property type="evidence" value="ECO:0007669"/>
    <property type="project" value="InterPro"/>
</dbReference>
<dbReference type="InterPro" id="IPR036187">
    <property type="entry name" value="DNA_mismatch_repair_MutS_sf"/>
</dbReference>
<dbReference type="Gene3D" id="3.40.50.300">
    <property type="entry name" value="P-loop containing nucleotide triphosphate hydrolases"/>
    <property type="match status" value="1"/>
</dbReference>
<dbReference type="SMART" id="SM00533">
    <property type="entry name" value="MUTSd"/>
    <property type="match status" value="1"/>
</dbReference>
<dbReference type="AlphaFoldDB" id="A0A016WTQ2"/>
<name>A0A016WTQ2_9BILA</name>
<dbReference type="OrthoDB" id="276261at2759"/>
<keyword evidence="4" id="KW-0238">DNA-binding</keyword>
<dbReference type="Pfam" id="PF05192">
    <property type="entry name" value="MutS_III"/>
    <property type="match status" value="1"/>
</dbReference>
<proteinExistence type="inferred from homology"/>
<dbReference type="Pfam" id="PF05188">
    <property type="entry name" value="MutS_II"/>
    <property type="match status" value="1"/>
</dbReference>
<protein>
    <recommendedName>
        <fullName evidence="6">DNA mismatch repair proteins mutS family domain-containing protein</fullName>
    </recommendedName>
</protein>
<evidence type="ECO:0000256" key="4">
    <source>
        <dbReference type="ARBA" id="ARBA00023125"/>
    </source>
</evidence>
<dbReference type="Proteomes" id="UP000024635">
    <property type="component" value="Unassembled WGS sequence"/>
</dbReference>
<evidence type="ECO:0000256" key="2">
    <source>
        <dbReference type="ARBA" id="ARBA00022741"/>
    </source>
</evidence>
<dbReference type="SUPFAM" id="SSF48334">
    <property type="entry name" value="DNA repair protein MutS, domain III"/>
    <property type="match status" value="1"/>
</dbReference>
<evidence type="ECO:0000259" key="6">
    <source>
        <dbReference type="PROSITE" id="PS00486"/>
    </source>
</evidence>
<sequence>MQCRSITPASRNTAYLVCRAAPHARCGRPAASSVVEGRGPSKGHVGLAIMDLRQADIEINEFIDSSTFSRLKMKLMIAEPVEIILAESFNDKSGNALMLEMIRSVLPNVTVTNIHRRFFNEVRGAELVMQLANEEISNCDGVVLQKQYAMQACCALVRYVEHIQNILFASKTLRFIYRDIEKMCMLDVGSWQNLEIISNAPKKEHRSLLSVIDETLTSGGGRLLRSNLLQPSADQEIINQRLDAVEELLENPQLIEKLRLLLSSTYDLDHVFDIFIGSPTVDTVQTADFHLTQLLRLKNVLNVVDPLRQLVKSFKCELMTRKGELLSDERIDVIKKLLDDRFRSESIGNNKKNSLNQRHKKCYAIKENVSVNLDVARRAYEELVRDIQSQEEVLAKYLPGQDTRLAFSTARGFHYVWVCGDAGTVSVPSVFINIMRNRSSLTFTTRNLLRYNDRIEQSISEVMIATNVVVQEVIKEIRPSIAVLYHVMECLATTDFLCSLAAYAFNRDTVRPKFGDSIIISEGRHPLLDYSMGDTVVPNDTYLSPDSRINIITGPNMTGKSTYLKQVCQLCILAQCGSLLPAKVAVLPVFLRIFSRVGHNDNLQKNLSAFALEMDEIALILQYADDRTLLVIDELARSTSTEEGIGISYAIIEKLIQHRTFTIFATHFLDLAALDVNYLEVEKFVNLTSY</sequence>
<keyword evidence="5" id="KW-0469">Meiosis</keyword>
<evidence type="ECO:0000313" key="8">
    <source>
        <dbReference type="Proteomes" id="UP000024635"/>
    </source>
</evidence>
<dbReference type="PROSITE" id="PS00486">
    <property type="entry name" value="DNA_MISMATCH_REPAIR_2"/>
    <property type="match status" value="1"/>
</dbReference>
<dbReference type="EMBL" id="JARK01000124">
    <property type="protein sequence ID" value="EYC42617.1"/>
    <property type="molecule type" value="Genomic_DNA"/>
</dbReference>
<feature type="domain" description="DNA mismatch repair proteins mutS family" evidence="6">
    <location>
        <begin position="628"/>
        <end position="644"/>
    </location>
</feature>
<dbReference type="InterPro" id="IPR000432">
    <property type="entry name" value="DNA_mismatch_repair_MutS_C"/>
</dbReference>
<dbReference type="InterPro" id="IPR007860">
    <property type="entry name" value="DNA_mmatch_repair_MutS_con_dom"/>
</dbReference>